<dbReference type="EMBL" id="REFO01000017">
    <property type="protein sequence ID" value="RMA92495.1"/>
    <property type="molecule type" value="Genomic_DNA"/>
</dbReference>
<dbReference type="GO" id="GO:0005829">
    <property type="term" value="C:cytosol"/>
    <property type="evidence" value="ECO:0007669"/>
    <property type="project" value="TreeGrafter"/>
</dbReference>
<accession>A0A3M0BD65</accession>
<dbReference type="PANTHER" id="PTHR42866:SF2">
    <property type="entry name" value="3-DEOXY-MANNO-OCTULOSONATE CYTIDYLYLTRANSFERASE, MITOCHONDRIAL"/>
    <property type="match status" value="1"/>
</dbReference>
<gene>
    <name evidence="4" type="ORF">CLV39_1651</name>
</gene>
<dbReference type="GO" id="GO:0009103">
    <property type="term" value="P:lipopolysaccharide biosynthetic process"/>
    <property type="evidence" value="ECO:0007669"/>
    <property type="project" value="UniProtKB-KW"/>
</dbReference>
<evidence type="ECO:0000256" key="3">
    <source>
        <dbReference type="ARBA" id="ARBA00022985"/>
    </source>
</evidence>
<dbReference type="NCBIfam" id="TIGR00466">
    <property type="entry name" value="kdsB"/>
    <property type="match status" value="1"/>
</dbReference>
<evidence type="ECO:0000313" key="5">
    <source>
        <dbReference type="Proteomes" id="UP000280842"/>
    </source>
</evidence>
<organism evidence="4 5">
    <name type="scientific">Hydrogenothermus marinus</name>
    <dbReference type="NCBI Taxonomy" id="133270"/>
    <lineage>
        <taxon>Bacteria</taxon>
        <taxon>Pseudomonadati</taxon>
        <taxon>Aquificota</taxon>
        <taxon>Aquificia</taxon>
        <taxon>Aquificales</taxon>
        <taxon>Hydrogenothermaceae</taxon>
        <taxon>Hydrogenothermus</taxon>
    </lineage>
</organism>
<protein>
    <submittedName>
        <fullName evidence="4">3-deoxy-manno-octulosonate cytidylyltransferase (CMP-KDO synthetase)</fullName>
    </submittedName>
</protein>
<dbReference type="NCBIfam" id="NF003952">
    <property type="entry name" value="PRK05450.1-5"/>
    <property type="match status" value="1"/>
</dbReference>
<sequence length="241" mass="27847">MAIIVIPAREGSTRLKNKMLLDINGKPLIRWTVENCLKLKNVKVAVATDSHKIKKVLEDLPIQIYITPSDLKSGTDRIAYISKNLNEEKIINVQGDEPLLDINDIKKVIDALDYSDVSSLYYPIEKEEDYLNPNAVKVVMDKESYALYFSRSPIPFGRDISFTELKEKKLVNKHIGIYGYRKKALLDFAYNFKHSPLEEVEKLEQLRFLHYGIKIKMEKASKECVGVDTEEDYKKVKNYLK</sequence>
<dbReference type="RefSeq" id="WP_245960361.1">
    <property type="nucleotide sequence ID" value="NZ_REFO01000017.1"/>
</dbReference>
<reference evidence="4 5" key="1">
    <citation type="submission" date="2018-10" db="EMBL/GenBank/DDBJ databases">
        <title>Genomic Encyclopedia of Archaeal and Bacterial Type Strains, Phase II (KMG-II): from individual species to whole genera.</title>
        <authorList>
            <person name="Goeker M."/>
        </authorList>
    </citation>
    <scope>NUCLEOTIDE SEQUENCE [LARGE SCALE GENOMIC DNA]</scope>
    <source>
        <strain evidence="4 5">VM1</strain>
    </source>
</reference>
<keyword evidence="5" id="KW-1185">Reference proteome</keyword>
<dbReference type="CDD" id="cd02517">
    <property type="entry name" value="CMP-KDO-Synthetase"/>
    <property type="match status" value="1"/>
</dbReference>
<evidence type="ECO:0000256" key="1">
    <source>
        <dbReference type="ARBA" id="ARBA00022679"/>
    </source>
</evidence>
<dbReference type="PANTHER" id="PTHR42866">
    <property type="entry name" value="3-DEOXY-MANNO-OCTULOSONATE CYTIDYLYLTRANSFERASE"/>
    <property type="match status" value="1"/>
</dbReference>
<keyword evidence="3" id="KW-0448">Lipopolysaccharide biosynthesis</keyword>
<dbReference type="InterPro" id="IPR029044">
    <property type="entry name" value="Nucleotide-diphossugar_trans"/>
</dbReference>
<evidence type="ECO:0000313" key="4">
    <source>
        <dbReference type="EMBL" id="RMA92495.1"/>
    </source>
</evidence>
<keyword evidence="2 4" id="KW-0548">Nucleotidyltransferase</keyword>
<dbReference type="InterPro" id="IPR003329">
    <property type="entry name" value="Cytidylyl_trans"/>
</dbReference>
<dbReference type="SUPFAM" id="SSF53448">
    <property type="entry name" value="Nucleotide-diphospho-sugar transferases"/>
    <property type="match status" value="1"/>
</dbReference>
<dbReference type="Proteomes" id="UP000280842">
    <property type="component" value="Unassembled WGS sequence"/>
</dbReference>
<proteinExistence type="predicted"/>
<comment type="caution">
    <text evidence="4">The sequence shown here is derived from an EMBL/GenBank/DDBJ whole genome shotgun (WGS) entry which is preliminary data.</text>
</comment>
<keyword evidence="1 4" id="KW-0808">Transferase</keyword>
<dbReference type="Pfam" id="PF02348">
    <property type="entry name" value="CTP_transf_3"/>
    <property type="match status" value="1"/>
</dbReference>
<name>A0A3M0BD65_9AQUI</name>
<dbReference type="AlphaFoldDB" id="A0A3M0BD65"/>
<dbReference type="Gene3D" id="3.90.550.10">
    <property type="entry name" value="Spore Coat Polysaccharide Biosynthesis Protein SpsA, Chain A"/>
    <property type="match status" value="1"/>
</dbReference>
<dbReference type="InterPro" id="IPR004528">
    <property type="entry name" value="KdsB"/>
</dbReference>
<evidence type="ECO:0000256" key="2">
    <source>
        <dbReference type="ARBA" id="ARBA00022695"/>
    </source>
</evidence>
<dbReference type="GO" id="GO:0008690">
    <property type="term" value="F:3-deoxy-manno-octulosonate cytidylyltransferase activity"/>
    <property type="evidence" value="ECO:0007669"/>
    <property type="project" value="InterPro"/>
</dbReference>